<evidence type="ECO:0000313" key="8">
    <source>
        <dbReference type="Proteomes" id="UP000006038"/>
    </source>
</evidence>
<name>J3MJ44_ORYBR</name>
<feature type="domain" description="BHLH" evidence="6">
    <location>
        <begin position="75"/>
        <end position="125"/>
    </location>
</feature>
<evidence type="ECO:0000256" key="1">
    <source>
        <dbReference type="ARBA" id="ARBA00004123"/>
    </source>
</evidence>
<dbReference type="Gene3D" id="4.10.280.10">
    <property type="entry name" value="Helix-loop-helix DNA-binding domain"/>
    <property type="match status" value="1"/>
</dbReference>
<dbReference type="GO" id="GO:0000981">
    <property type="term" value="F:DNA-binding transcription factor activity, RNA polymerase II-specific"/>
    <property type="evidence" value="ECO:0007669"/>
    <property type="project" value="TreeGrafter"/>
</dbReference>
<reference evidence="7" key="1">
    <citation type="journal article" date="2013" name="Nat. Commun.">
        <title>Whole-genome sequencing of Oryza brachyantha reveals mechanisms underlying Oryza genome evolution.</title>
        <authorList>
            <person name="Chen J."/>
            <person name="Huang Q."/>
            <person name="Gao D."/>
            <person name="Wang J."/>
            <person name="Lang Y."/>
            <person name="Liu T."/>
            <person name="Li B."/>
            <person name="Bai Z."/>
            <person name="Luis Goicoechea J."/>
            <person name="Liang C."/>
            <person name="Chen C."/>
            <person name="Zhang W."/>
            <person name="Sun S."/>
            <person name="Liao Y."/>
            <person name="Zhang X."/>
            <person name="Yang L."/>
            <person name="Song C."/>
            <person name="Wang M."/>
            <person name="Shi J."/>
            <person name="Liu G."/>
            <person name="Liu J."/>
            <person name="Zhou H."/>
            <person name="Zhou W."/>
            <person name="Yu Q."/>
            <person name="An N."/>
            <person name="Chen Y."/>
            <person name="Cai Q."/>
            <person name="Wang B."/>
            <person name="Liu B."/>
            <person name="Min J."/>
            <person name="Huang Y."/>
            <person name="Wu H."/>
            <person name="Li Z."/>
            <person name="Zhang Y."/>
            <person name="Yin Y."/>
            <person name="Song W."/>
            <person name="Jiang J."/>
            <person name="Jackson S.A."/>
            <person name="Wing R.A."/>
            <person name="Wang J."/>
            <person name="Chen M."/>
        </authorList>
    </citation>
    <scope>NUCLEOTIDE SEQUENCE [LARGE SCALE GENOMIC DNA]</scope>
    <source>
        <strain evidence="7">cv. IRGC 101232</strain>
    </source>
</reference>
<dbReference type="PANTHER" id="PTHR16223:SF49">
    <property type="entry name" value="TRANSCRIPTION FACTOR BHLH52-RELATED"/>
    <property type="match status" value="1"/>
</dbReference>
<proteinExistence type="inferred from homology"/>
<accession>J3MJ44</accession>
<dbReference type="GO" id="GO:0005634">
    <property type="term" value="C:nucleus"/>
    <property type="evidence" value="ECO:0007669"/>
    <property type="project" value="UniProtKB-SubCell"/>
</dbReference>
<evidence type="ECO:0000256" key="5">
    <source>
        <dbReference type="ARBA" id="ARBA00023242"/>
    </source>
</evidence>
<dbReference type="Proteomes" id="UP000006038">
    <property type="component" value="Chromosome 7"/>
</dbReference>
<evidence type="ECO:0000256" key="2">
    <source>
        <dbReference type="ARBA" id="ARBA00005510"/>
    </source>
</evidence>
<dbReference type="EnsemblPlants" id="OB07G14260.1">
    <property type="protein sequence ID" value="OB07G14260.1"/>
    <property type="gene ID" value="OB07G14260"/>
</dbReference>
<dbReference type="HOGENOM" id="CLU_1339366_0_0_1"/>
<protein>
    <recommendedName>
        <fullName evidence="6">BHLH domain-containing protein</fullName>
    </recommendedName>
</protein>
<keyword evidence="8" id="KW-1185">Reference proteome</keyword>
<keyword evidence="5" id="KW-0539">Nucleus</keyword>
<reference evidence="7" key="2">
    <citation type="submission" date="2013-04" db="UniProtKB">
        <authorList>
            <consortium name="EnsemblPlants"/>
        </authorList>
    </citation>
    <scope>IDENTIFICATION</scope>
</reference>
<sequence length="205" mass="21787">MSTATARLSSGLFDRRRCVHDGDGDGDGGTGLLQVQGLADDVHPDVTDALLGFVYDPPADAGLDAFLRPLPRGEVVEAVQSAAARERRRRISGKTGQLSRLIPGAAKLNSTAEMLQAAARHVKLLQAQVGMLALMHSADEPKVPSIAEERMRALLASGGAQERLAGEGVCLVPTKLVHAIADDKAIRSNPAVERDLSFFMESLEQ</sequence>
<keyword evidence="3" id="KW-0805">Transcription regulation</keyword>
<keyword evidence="4" id="KW-0804">Transcription</keyword>
<dbReference type="SMART" id="SM00353">
    <property type="entry name" value="HLH"/>
    <property type="match status" value="1"/>
</dbReference>
<organism evidence="7">
    <name type="scientific">Oryza brachyantha</name>
    <name type="common">malo sina</name>
    <dbReference type="NCBI Taxonomy" id="4533"/>
    <lineage>
        <taxon>Eukaryota</taxon>
        <taxon>Viridiplantae</taxon>
        <taxon>Streptophyta</taxon>
        <taxon>Embryophyta</taxon>
        <taxon>Tracheophyta</taxon>
        <taxon>Spermatophyta</taxon>
        <taxon>Magnoliopsida</taxon>
        <taxon>Liliopsida</taxon>
        <taxon>Poales</taxon>
        <taxon>Poaceae</taxon>
        <taxon>BOP clade</taxon>
        <taxon>Oryzoideae</taxon>
        <taxon>Oryzeae</taxon>
        <taxon>Oryzinae</taxon>
        <taxon>Oryza</taxon>
    </lineage>
</organism>
<dbReference type="GO" id="GO:0046983">
    <property type="term" value="F:protein dimerization activity"/>
    <property type="evidence" value="ECO:0007669"/>
    <property type="project" value="InterPro"/>
</dbReference>
<dbReference type="InterPro" id="IPR045843">
    <property type="entry name" value="IND-like"/>
</dbReference>
<dbReference type="STRING" id="4533.J3MJ44"/>
<evidence type="ECO:0000259" key="6">
    <source>
        <dbReference type="PROSITE" id="PS50888"/>
    </source>
</evidence>
<comment type="similarity">
    <text evidence="2">Belongs to the bHLH protein family.</text>
</comment>
<dbReference type="GO" id="GO:0000978">
    <property type="term" value="F:RNA polymerase II cis-regulatory region sequence-specific DNA binding"/>
    <property type="evidence" value="ECO:0007669"/>
    <property type="project" value="TreeGrafter"/>
</dbReference>
<dbReference type="InterPro" id="IPR011598">
    <property type="entry name" value="bHLH_dom"/>
</dbReference>
<dbReference type="AlphaFoldDB" id="J3MJ44"/>
<dbReference type="PANTHER" id="PTHR16223">
    <property type="entry name" value="TRANSCRIPTION FACTOR BHLH83-RELATED"/>
    <property type="match status" value="1"/>
</dbReference>
<evidence type="ECO:0000256" key="3">
    <source>
        <dbReference type="ARBA" id="ARBA00023015"/>
    </source>
</evidence>
<comment type="subcellular location">
    <subcellularLocation>
        <location evidence="1">Nucleus</location>
    </subcellularLocation>
</comment>
<evidence type="ECO:0000313" key="7">
    <source>
        <dbReference type="EnsemblPlants" id="OB07G14260.1"/>
    </source>
</evidence>
<dbReference type="Gramene" id="OB07G14260.1">
    <property type="protein sequence ID" value="OB07G14260.1"/>
    <property type="gene ID" value="OB07G14260"/>
</dbReference>
<dbReference type="eggNOG" id="ENOG502S03F">
    <property type="taxonomic scope" value="Eukaryota"/>
</dbReference>
<dbReference type="SUPFAM" id="SSF47459">
    <property type="entry name" value="HLH, helix-loop-helix DNA-binding domain"/>
    <property type="match status" value="1"/>
</dbReference>
<dbReference type="InterPro" id="IPR036638">
    <property type="entry name" value="HLH_DNA-bd_sf"/>
</dbReference>
<dbReference type="PROSITE" id="PS50888">
    <property type="entry name" value="BHLH"/>
    <property type="match status" value="1"/>
</dbReference>
<evidence type="ECO:0000256" key="4">
    <source>
        <dbReference type="ARBA" id="ARBA00023163"/>
    </source>
</evidence>